<reference evidence="1 2" key="1">
    <citation type="submission" date="2020-10" db="EMBL/GenBank/DDBJ databases">
        <title>Connecting structure to function with the recovery of over 1000 high-quality activated sludge metagenome-assembled genomes encoding full-length rRNA genes using long-read sequencing.</title>
        <authorList>
            <person name="Singleton C.M."/>
            <person name="Petriglieri F."/>
            <person name="Kristensen J.M."/>
            <person name="Kirkegaard R.H."/>
            <person name="Michaelsen T.Y."/>
            <person name="Andersen M.H."/>
            <person name="Karst S.M."/>
            <person name="Dueholm M.S."/>
            <person name="Nielsen P.H."/>
            <person name="Albertsen M."/>
        </authorList>
    </citation>
    <scope>NUCLEOTIDE SEQUENCE [LARGE SCALE GENOMIC DNA]</scope>
    <source>
        <strain evidence="1">Ribe_18-Q3-R11-54_BAT3C.373</strain>
    </source>
</reference>
<proteinExistence type="predicted"/>
<organism evidence="1 2">
    <name type="scientific">Candidatus Defluviibacterium haderslevense</name>
    <dbReference type="NCBI Taxonomy" id="2981993"/>
    <lineage>
        <taxon>Bacteria</taxon>
        <taxon>Pseudomonadati</taxon>
        <taxon>Bacteroidota</taxon>
        <taxon>Saprospiria</taxon>
        <taxon>Saprospirales</taxon>
        <taxon>Saprospiraceae</taxon>
        <taxon>Candidatus Defluviibacterium</taxon>
    </lineage>
</organism>
<gene>
    <name evidence="1" type="ORF">IPO85_09700</name>
</gene>
<protein>
    <submittedName>
        <fullName evidence="1">Uncharacterized protein</fullName>
    </submittedName>
</protein>
<name>A0A9D7SAA6_9BACT</name>
<dbReference type="EMBL" id="JADKFW010000005">
    <property type="protein sequence ID" value="MBK9717771.1"/>
    <property type="molecule type" value="Genomic_DNA"/>
</dbReference>
<accession>A0A9D7SAA6</accession>
<evidence type="ECO:0000313" key="1">
    <source>
        <dbReference type="EMBL" id="MBK9717771.1"/>
    </source>
</evidence>
<dbReference type="AlphaFoldDB" id="A0A9D7SAA6"/>
<evidence type="ECO:0000313" key="2">
    <source>
        <dbReference type="Proteomes" id="UP000808349"/>
    </source>
</evidence>
<sequence>MKANNFIFIFIFQIAVTHIGISQNKSIEYNINDSQFEEGQNLVTNSENINFYLTVKNNKVSKITGYNLKTLKSINVSFKATDFMDVSLPASNGNTAKTNNGSGTTKKSAKKISKPMCIVCETYPCAEGGSTGGQSVNFCVRNCELKPCTNSQR</sequence>
<comment type="caution">
    <text evidence="1">The sequence shown here is derived from an EMBL/GenBank/DDBJ whole genome shotgun (WGS) entry which is preliminary data.</text>
</comment>
<dbReference type="Proteomes" id="UP000808349">
    <property type="component" value="Unassembled WGS sequence"/>
</dbReference>